<dbReference type="EMBL" id="PFBV01000004">
    <property type="protein sequence ID" value="PIT88293.1"/>
    <property type="molecule type" value="Genomic_DNA"/>
</dbReference>
<dbReference type="AlphaFoldDB" id="A0A2M6W661"/>
<proteinExistence type="inferred from homology"/>
<dbReference type="PANTHER" id="PTHR45625:SF4">
    <property type="entry name" value="PEPTIDYLPROLYL ISOMERASE DOMAIN AND WD REPEAT-CONTAINING PROTEIN 1"/>
    <property type="match status" value="1"/>
</dbReference>
<accession>A0A2M6W661</accession>
<feature type="domain" description="PPIase cyclophilin-type" evidence="4">
    <location>
        <begin position="14"/>
        <end position="160"/>
    </location>
</feature>
<gene>
    <name evidence="5" type="ORF">COU29_03175</name>
</gene>
<evidence type="ECO:0000313" key="6">
    <source>
        <dbReference type="Proteomes" id="UP000231426"/>
    </source>
</evidence>
<comment type="function">
    <text evidence="3">PPIases accelerate the folding of proteins. It catalyzes the cis-trans isomerization of proline imidic peptide bonds in oligopeptides.</text>
</comment>
<dbReference type="SUPFAM" id="SSF50891">
    <property type="entry name" value="Cyclophilin-like"/>
    <property type="match status" value="1"/>
</dbReference>
<dbReference type="InterPro" id="IPR020892">
    <property type="entry name" value="Cyclophilin-type_PPIase_CS"/>
</dbReference>
<evidence type="ECO:0000256" key="3">
    <source>
        <dbReference type="RuleBase" id="RU363019"/>
    </source>
</evidence>
<dbReference type="InterPro" id="IPR044666">
    <property type="entry name" value="Cyclophilin_A-like"/>
</dbReference>
<comment type="caution">
    <text evidence="5">The sequence shown here is derived from an EMBL/GenBank/DDBJ whole genome shotgun (WGS) entry which is preliminary data.</text>
</comment>
<dbReference type="Pfam" id="PF00160">
    <property type="entry name" value="Pro_isomerase"/>
    <property type="match status" value="1"/>
</dbReference>
<dbReference type="GO" id="GO:0006457">
    <property type="term" value="P:protein folding"/>
    <property type="evidence" value="ECO:0007669"/>
    <property type="project" value="InterPro"/>
</dbReference>
<protein>
    <recommendedName>
        <fullName evidence="3">Peptidyl-prolyl cis-trans isomerase</fullName>
        <shortName evidence="3">PPIase</shortName>
        <ecNumber evidence="3">5.2.1.8</ecNumber>
    </recommendedName>
</protein>
<dbReference type="Gene3D" id="2.40.100.10">
    <property type="entry name" value="Cyclophilin-like"/>
    <property type="match status" value="1"/>
</dbReference>
<evidence type="ECO:0000256" key="2">
    <source>
        <dbReference type="ARBA" id="ARBA00023235"/>
    </source>
</evidence>
<dbReference type="GO" id="GO:0003755">
    <property type="term" value="F:peptidyl-prolyl cis-trans isomerase activity"/>
    <property type="evidence" value="ECO:0007669"/>
    <property type="project" value="UniProtKB-UniRule"/>
</dbReference>
<dbReference type="PROSITE" id="PS00170">
    <property type="entry name" value="CSA_PPIASE_1"/>
    <property type="match status" value="1"/>
</dbReference>
<evidence type="ECO:0000259" key="4">
    <source>
        <dbReference type="PROSITE" id="PS50072"/>
    </source>
</evidence>
<dbReference type="InterPro" id="IPR002130">
    <property type="entry name" value="Cyclophilin-type_PPIase_dom"/>
</dbReference>
<comment type="similarity">
    <text evidence="3">Belongs to the cyclophilin-type PPIase family.</text>
</comment>
<dbReference type="PRINTS" id="PR00153">
    <property type="entry name" value="CSAPPISMRASE"/>
</dbReference>
<dbReference type="PROSITE" id="PS50072">
    <property type="entry name" value="CSA_PPIASE_2"/>
    <property type="match status" value="1"/>
</dbReference>
<keyword evidence="1 3" id="KW-0697">Rotamase</keyword>
<dbReference type="CDD" id="cd00317">
    <property type="entry name" value="cyclophilin"/>
    <property type="match status" value="1"/>
</dbReference>
<reference evidence="6" key="1">
    <citation type="submission" date="2017-09" db="EMBL/GenBank/DDBJ databases">
        <title>Depth-based differentiation of microbial function through sediment-hosted aquifers and enrichment of novel symbionts in the deep terrestrial subsurface.</title>
        <authorList>
            <person name="Probst A.J."/>
            <person name="Ladd B."/>
            <person name="Jarett J.K."/>
            <person name="Geller-Mcgrath D.E."/>
            <person name="Sieber C.M.K."/>
            <person name="Emerson J.B."/>
            <person name="Anantharaman K."/>
            <person name="Thomas B.C."/>
            <person name="Malmstrom R."/>
            <person name="Stieglmeier M."/>
            <person name="Klingl A."/>
            <person name="Woyke T."/>
            <person name="Ryan C.M."/>
            <person name="Banfield J.F."/>
        </authorList>
    </citation>
    <scope>NUCLEOTIDE SEQUENCE [LARGE SCALE GENOMIC DNA]</scope>
</reference>
<dbReference type="InterPro" id="IPR029000">
    <property type="entry name" value="Cyclophilin-like_dom_sf"/>
</dbReference>
<sequence length="163" mass="17620">MIIDTNKNYEAVLHTSAGDITVALNTKQTPNTVNNFVSLASKNFYDNTIFHRVIKGFMIQGGDPRGDGTGGPGYQFDDEPFEGEYKRGTIAMANSGSNTNGSQFFIMHADYPLPKNYVIFGQVVDGLNIVDIIAEAPVTAGSGGETSRPVNPVTVTRVEILEK</sequence>
<evidence type="ECO:0000256" key="1">
    <source>
        <dbReference type="ARBA" id="ARBA00023110"/>
    </source>
</evidence>
<comment type="catalytic activity">
    <reaction evidence="3">
        <text>[protein]-peptidylproline (omega=180) = [protein]-peptidylproline (omega=0)</text>
        <dbReference type="Rhea" id="RHEA:16237"/>
        <dbReference type="Rhea" id="RHEA-COMP:10747"/>
        <dbReference type="Rhea" id="RHEA-COMP:10748"/>
        <dbReference type="ChEBI" id="CHEBI:83833"/>
        <dbReference type="ChEBI" id="CHEBI:83834"/>
        <dbReference type="EC" id="5.2.1.8"/>
    </reaction>
</comment>
<name>A0A2M6W661_9BACT</name>
<dbReference type="Proteomes" id="UP000231426">
    <property type="component" value="Unassembled WGS sequence"/>
</dbReference>
<organism evidence="5 6">
    <name type="scientific">Candidatus Magasanikbacteria bacterium CG10_big_fil_rev_8_21_14_0_10_36_32</name>
    <dbReference type="NCBI Taxonomy" id="1974646"/>
    <lineage>
        <taxon>Bacteria</taxon>
        <taxon>Candidatus Magasanikiibacteriota</taxon>
    </lineage>
</organism>
<dbReference type="PANTHER" id="PTHR45625">
    <property type="entry name" value="PEPTIDYL-PROLYL CIS-TRANS ISOMERASE-RELATED"/>
    <property type="match status" value="1"/>
</dbReference>
<evidence type="ECO:0000313" key="5">
    <source>
        <dbReference type="EMBL" id="PIT88293.1"/>
    </source>
</evidence>
<dbReference type="EC" id="5.2.1.8" evidence="3"/>
<keyword evidence="2 3" id="KW-0413">Isomerase</keyword>